<reference evidence="2" key="1">
    <citation type="submission" date="2013-08" db="EMBL/GenBank/DDBJ databases">
        <authorList>
            <person name="Mendez C."/>
            <person name="Richter M."/>
            <person name="Ferrer M."/>
            <person name="Sanchez J."/>
        </authorList>
    </citation>
    <scope>NUCLEOTIDE SEQUENCE</scope>
</reference>
<organism evidence="2">
    <name type="scientific">mine drainage metagenome</name>
    <dbReference type="NCBI Taxonomy" id="410659"/>
    <lineage>
        <taxon>unclassified sequences</taxon>
        <taxon>metagenomes</taxon>
        <taxon>ecological metagenomes</taxon>
    </lineage>
</organism>
<accession>T0YJ67</accession>
<protein>
    <submittedName>
        <fullName evidence="2">Methyltransferase type 11 domain protein</fullName>
        <ecNumber evidence="2">2.1.1.-</ecNumber>
    </submittedName>
</protein>
<evidence type="ECO:0000259" key="1">
    <source>
        <dbReference type="Pfam" id="PF08241"/>
    </source>
</evidence>
<feature type="non-terminal residue" evidence="2">
    <location>
        <position position="165"/>
    </location>
</feature>
<dbReference type="GO" id="GO:0008757">
    <property type="term" value="F:S-adenosylmethionine-dependent methyltransferase activity"/>
    <property type="evidence" value="ECO:0007669"/>
    <property type="project" value="InterPro"/>
</dbReference>
<keyword evidence="2" id="KW-0489">Methyltransferase</keyword>
<dbReference type="PANTHER" id="PTHR42912">
    <property type="entry name" value="METHYLTRANSFERASE"/>
    <property type="match status" value="1"/>
</dbReference>
<keyword evidence="2" id="KW-0808">Transferase</keyword>
<dbReference type="SUPFAM" id="SSF53335">
    <property type="entry name" value="S-adenosyl-L-methionine-dependent methyltransferases"/>
    <property type="match status" value="1"/>
</dbReference>
<sequence>LAAAAAWNDPNESLESVNARIHDGVPADRLAARADEYIRSMVGHFPYLRFPPRPVCLEIGPGTGYIMEALGRELRRRTNPPAWIGGLDIAENMLARAKARLAGKGPFRFPHYDGVSIPLPDASVDLVLSVATLPFIPKPYVYNLFFEMRRIVKPGGFVLFQLLSF</sequence>
<evidence type="ECO:0000313" key="2">
    <source>
        <dbReference type="EMBL" id="EQD35451.1"/>
    </source>
</evidence>
<dbReference type="InterPro" id="IPR029063">
    <property type="entry name" value="SAM-dependent_MTases_sf"/>
</dbReference>
<dbReference type="AlphaFoldDB" id="T0YJ67"/>
<reference evidence="2" key="2">
    <citation type="journal article" date="2014" name="ISME J.">
        <title>Microbial stratification in low pH oxic and suboxic macroscopic growths along an acid mine drainage.</title>
        <authorList>
            <person name="Mendez-Garcia C."/>
            <person name="Mesa V."/>
            <person name="Sprenger R.R."/>
            <person name="Richter M."/>
            <person name="Diez M.S."/>
            <person name="Solano J."/>
            <person name="Bargiela R."/>
            <person name="Golyshina O.V."/>
            <person name="Manteca A."/>
            <person name="Ramos J.L."/>
            <person name="Gallego J.R."/>
            <person name="Llorente I."/>
            <person name="Martins Dos Santos V.A."/>
            <person name="Jensen O.N."/>
            <person name="Pelaez A.I."/>
            <person name="Sanchez J."/>
            <person name="Ferrer M."/>
        </authorList>
    </citation>
    <scope>NUCLEOTIDE SEQUENCE</scope>
</reference>
<dbReference type="CDD" id="cd02440">
    <property type="entry name" value="AdoMet_MTases"/>
    <property type="match status" value="1"/>
</dbReference>
<dbReference type="Pfam" id="PF08241">
    <property type="entry name" value="Methyltransf_11"/>
    <property type="match status" value="1"/>
</dbReference>
<proteinExistence type="predicted"/>
<dbReference type="EMBL" id="AUZX01013482">
    <property type="protein sequence ID" value="EQD35451.1"/>
    <property type="molecule type" value="Genomic_DNA"/>
</dbReference>
<name>T0YJ67_9ZZZZ</name>
<feature type="non-terminal residue" evidence="2">
    <location>
        <position position="1"/>
    </location>
</feature>
<dbReference type="InterPro" id="IPR013216">
    <property type="entry name" value="Methyltransf_11"/>
</dbReference>
<feature type="domain" description="Methyltransferase type 11" evidence="1">
    <location>
        <begin position="57"/>
        <end position="160"/>
    </location>
</feature>
<comment type="caution">
    <text evidence="2">The sequence shown here is derived from an EMBL/GenBank/DDBJ whole genome shotgun (WGS) entry which is preliminary data.</text>
</comment>
<dbReference type="GO" id="GO:0032259">
    <property type="term" value="P:methylation"/>
    <property type="evidence" value="ECO:0007669"/>
    <property type="project" value="UniProtKB-KW"/>
</dbReference>
<dbReference type="EC" id="2.1.1.-" evidence="2"/>
<dbReference type="InterPro" id="IPR050508">
    <property type="entry name" value="Methyltransf_Superfamily"/>
</dbReference>
<gene>
    <name evidence="2" type="ORF">B1A_18282</name>
</gene>
<dbReference type="Gene3D" id="3.40.50.150">
    <property type="entry name" value="Vaccinia Virus protein VP39"/>
    <property type="match status" value="1"/>
</dbReference>